<comment type="caution">
    <text evidence="1">The sequence shown here is derived from an EMBL/GenBank/DDBJ whole genome shotgun (WGS) entry which is preliminary data.</text>
</comment>
<name>A0ACC2T7D6_9FUNG</name>
<dbReference type="EMBL" id="QTSX02003572">
    <property type="protein sequence ID" value="KAJ9070503.1"/>
    <property type="molecule type" value="Genomic_DNA"/>
</dbReference>
<gene>
    <name evidence="1" type="primary">SPT3_1</name>
    <name evidence="1" type="ORF">DSO57_1007431</name>
</gene>
<organism evidence="1 2">
    <name type="scientific">Entomophthora muscae</name>
    <dbReference type="NCBI Taxonomy" id="34485"/>
    <lineage>
        <taxon>Eukaryota</taxon>
        <taxon>Fungi</taxon>
        <taxon>Fungi incertae sedis</taxon>
        <taxon>Zoopagomycota</taxon>
        <taxon>Entomophthoromycotina</taxon>
        <taxon>Entomophthoromycetes</taxon>
        <taxon>Entomophthorales</taxon>
        <taxon>Entomophthoraceae</taxon>
        <taxon>Entomophthora</taxon>
    </lineage>
</organism>
<accession>A0ACC2T7D6</accession>
<sequence length="323" mass="36737">MDVNEDSALQGANGLAAAENPKSKYKYNSEIQQMMYVCGEKNDPLPDTVMLIEDIVRGQVIELFQMASKLASTRGSRVPTPEDFIFLIRKDKTKVNRLISFLAWKDVRKNTKESGAPEVEDDLLEDGQDKEIKAKQLKIKLPWELIHNLTEAFDSDPDDEEVDEETAEIMMESLQRLKTADEETQKMSKDEYVHYSECRQASFTYRKGKKFRDWCHLGTLIDTKTSDDLIDIMGFLTFEMVATLTETAINLKKSNMSNSKSEKKGPLGLDVPVVCSLFAPPPGTQAPLEVSDIQQAFRHLQLKHRLPLRNFRAGLVQSRVILF</sequence>
<evidence type="ECO:0000313" key="2">
    <source>
        <dbReference type="Proteomes" id="UP001165960"/>
    </source>
</evidence>
<evidence type="ECO:0000313" key="1">
    <source>
        <dbReference type="EMBL" id="KAJ9070503.1"/>
    </source>
</evidence>
<reference evidence="1" key="1">
    <citation type="submission" date="2022-04" db="EMBL/GenBank/DDBJ databases">
        <title>Genome of the entomopathogenic fungus Entomophthora muscae.</title>
        <authorList>
            <person name="Elya C."/>
            <person name="Lovett B.R."/>
            <person name="Lee E."/>
            <person name="Macias A.M."/>
            <person name="Hajek A.E."/>
            <person name="De Bivort B.L."/>
            <person name="Kasson M.T."/>
            <person name="De Fine Licht H.H."/>
            <person name="Stajich J.E."/>
        </authorList>
    </citation>
    <scope>NUCLEOTIDE SEQUENCE</scope>
    <source>
        <strain evidence="1">Berkeley</strain>
    </source>
</reference>
<dbReference type="Proteomes" id="UP001165960">
    <property type="component" value="Unassembled WGS sequence"/>
</dbReference>
<keyword evidence="2" id="KW-1185">Reference proteome</keyword>
<protein>
    <submittedName>
        <fullName evidence="1">Transcription initiation protein spt3</fullName>
    </submittedName>
</protein>
<proteinExistence type="predicted"/>